<evidence type="ECO:0000256" key="1">
    <source>
        <dbReference type="SAM" id="Phobius"/>
    </source>
</evidence>
<proteinExistence type="predicted"/>
<dbReference type="AlphaFoldDB" id="A0A644Z5Q1"/>
<feature type="transmembrane region" description="Helical" evidence="1">
    <location>
        <begin position="37"/>
        <end position="56"/>
    </location>
</feature>
<organism evidence="2">
    <name type="scientific">bioreactor metagenome</name>
    <dbReference type="NCBI Taxonomy" id="1076179"/>
    <lineage>
        <taxon>unclassified sequences</taxon>
        <taxon>metagenomes</taxon>
        <taxon>ecological metagenomes</taxon>
    </lineage>
</organism>
<sequence length="143" mass="16127">MFLKLTPEVMFESIFFFSFSTMFFFSDSFSLLLFNEAFLLLLTNPLAFSSISLLILSSLYSDNCPVTLAAFSRLQAISYLSFDIVTSLLESPLLASLNLKLFDLFSNTFSPSFSLLFPKFNILSLEPLLSLSLLTLLLLFFSS</sequence>
<keyword evidence="1" id="KW-0812">Transmembrane</keyword>
<protein>
    <submittedName>
        <fullName evidence="2">Uncharacterized protein</fullName>
    </submittedName>
</protein>
<feature type="transmembrane region" description="Helical" evidence="1">
    <location>
        <begin position="9"/>
        <end position="25"/>
    </location>
</feature>
<feature type="transmembrane region" description="Helical" evidence="1">
    <location>
        <begin position="122"/>
        <end position="141"/>
    </location>
</feature>
<dbReference type="EMBL" id="VSSQ01007252">
    <property type="protein sequence ID" value="MPM35331.1"/>
    <property type="molecule type" value="Genomic_DNA"/>
</dbReference>
<name>A0A644Z5Q1_9ZZZZ</name>
<accession>A0A644Z5Q1</accession>
<keyword evidence="1" id="KW-1133">Transmembrane helix</keyword>
<gene>
    <name evidence="2" type="ORF">SDC9_81921</name>
</gene>
<reference evidence="2" key="1">
    <citation type="submission" date="2019-08" db="EMBL/GenBank/DDBJ databases">
        <authorList>
            <person name="Kucharzyk K."/>
            <person name="Murdoch R.W."/>
            <person name="Higgins S."/>
            <person name="Loffler F."/>
        </authorList>
    </citation>
    <scope>NUCLEOTIDE SEQUENCE</scope>
</reference>
<comment type="caution">
    <text evidence="2">The sequence shown here is derived from an EMBL/GenBank/DDBJ whole genome shotgun (WGS) entry which is preliminary data.</text>
</comment>
<keyword evidence="1" id="KW-0472">Membrane</keyword>
<evidence type="ECO:0000313" key="2">
    <source>
        <dbReference type="EMBL" id="MPM35331.1"/>
    </source>
</evidence>